<evidence type="ECO:0008006" key="3">
    <source>
        <dbReference type="Google" id="ProtNLM"/>
    </source>
</evidence>
<dbReference type="AlphaFoldDB" id="A0A0G0QRC3"/>
<name>A0A0G0QRC3_9BACT</name>
<reference evidence="1 2" key="1">
    <citation type="journal article" date="2015" name="Nature">
        <title>rRNA introns, odd ribosomes, and small enigmatic genomes across a large radiation of phyla.</title>
        <authorList>
            <person name="Brown C.T."/>
            <person name="Hug L.A."/>
            <person name="Thomas B.C."/>
            <person name="Sharon I."/>
            <person name="Castelle C.J."/>
            <person name="Singh A."/>
            <person name="Wilkins M.J."/>
            <person name="Williams K.H."/>
            <person name="Banfield J.F."/>
        </authorList>
    </citation>
    <scope>NUCLEOTIDE SEQUENCE [LARGE SCALE GENOMIC DNA]</scope>
</reference>
<accession>A0A0G0QRC3</accession>
<comment type="caution">
    <text evidence="1">The sequence shown here is derived from an EMBL/GenBank/DDBJ whole genome shotgun (WGS) entry which is preliminary data.</text>
</comment>
<protein>
    <recommendedName>
        <fullName evidence="3">Sugar O-methyltransferase</fullName>
    </recommendedName>
</protein>
<evidence type="ECO:0000313" key="2">
    <source>
        <dbReference type="Proteomes" id="UP000034881"/>
    </source>
</evidence>
<organism evidence="1 2">
    <name type="scientific">Candidatus Daviesbacteria bacterium GW2011_GWC2_40_12</name>
    <dbReference type="NCBI Taxonomy" id="1618431"/>
    <lineage>
        <taxon>Bacteria</taxon>
        <taxon>Candidatus Daviesiibacteriota</taxon>
    </lineage>
</organism>
<proteinExistence type="predicted"/>
<gene>
    <name evidence="1" type="ORF">UT77_C0001G0134</name>
</gene>
<dbReference type="EMBL" id="LBYB01000001">
    <property type="protein sequence ID" value="KKR42683.1"/>
    <property type="molecule type" value="Genomic_DNA"/>
</dbReference>
<evidence type="ECO:0000313" key="1">
    <source>
        <dbReference type="EMBL" id="KKR42683.1"/>
    </source>
</evidence>
<dbReference type="Proteomes" id="UP000034881">
    <property type="component" value="Unassembled WGS sequence"/>
</dbReference>
<sequence>MSIFQYIDLFFRKSLIPFNNLRMKNNPDEKFLIEELRKNTKAIFIPKKNKLTDNQWLGNILMLKKQILSENPKNFLQWNVIRKTMFIGNALFTIKEFLYLRINNWNKWKKTILESNYVPTEPYILYPGSSGNLIHQAYHIARFEKISGQRIEDFDSIFEFGGGYGSMCQLIHNLGFKGNYIIFDLPVFSTLQAFFLKMNGLDVNPSNMSKKAKILCKSNLNEVKKIIPKKGKKLFIATWSLSESPLPIRKKIYPLIDKVDSHLISYQAFFGKVDNRKYFADFRKKMKKKQWYNQEILQLKNNYYLFGF</sequence>